<reference evidence="1" key="1">
    <citation type="journal article" date="2021" name="Front. Microbiol.">
        <title>Comprehensive Comparative Genomics and Phenotyping of Methylobacterium Species.</title>
        <authorList>
            <person name="Alessa O."/>
            <person name="Ogura Y."/>
            <person name="Fujitani Y."/>
            <person name="Takami H."/>
            <person name="Hayashi T."/>
            <person name="Sahin N."/>
            <person name="Tani A."/>
        </authorList>
    </citation>
    <scope>NUCLEOTIDE SEQUENCE</scope>
    <source>
        <strain evidence="1">DSM 17168</strain>
    </source>
</reference>
<proteinExistence type="predicted"/>
<comment type="caution">
    <text evidence="1">The sequence shown here is derived from an EMBL/GenBank/DDBJ whole genome shotgun (WGS) entry which is preliminary data.</text>
</comment>
<keyword evidence="2" id="KW-1185">Reference proteome</keyword>
<protein>
    <submittedName>
        <fullName evidence="1">Uncharacterized protein</fullName>
    </submittedName>
</protein>
<dbReference type="Proteomes" id="UP001055153">
    <property type="component" value="Unassembled WGS sequence"/>
</dbReference>
<evidence type="ECO:0000313" key="2">
    <source>
        <dbReference type="Proteomes" id="UP001055153"/>
    </source>
</evidence>
<organism evidence="1 2">
    <name type="scientific">Methylobacterium isbiliense</name>
    <dbReference type="NCBI Taxonomy" id="315478"/>
    <lineage>
        <taxon>Bacteria</taxon>
        <taxon>Pseudomonadati</taxon>
        <taxon>Pseudomonadota</taxon>
        <taxon>Alphaproteobacteria</taxon>
        <taxon>Hyphomicrobiales</taxon>
        <taxon>Methylobacteriaceae</taxon>
        <taxon>Methylobacterium</taxon>
    </lineage>
</organism>
<sequence length="42" mass="4696">MPDAVRRPRTAGAVVTIRRPARAVGRPCRSGCRYFRRALRAA</sequence>
<reference evidence="1" key="2">
    <citation type="submission" date="2021-08" db="EMBL/GenBank/DDBJ databases">
        <authorList>
            <person name="Tani A."/>
            <person name="Ola A."/>
            <person name="Ogura Y."/>
            <person name="Katsura K."/>
            <person name="Hayashi T."/>
        </authorList>
    </citation>
    <scope>NUCLEOTIDE SEQUENCE</scope>
    <source>
        <strain evidence="1">DSM 17168</strain>
    </source>
</reference>
<evidence type="ECO:0000313" key="1">
    <source>
        <dbReference type="EMBL" id="GJE00056.1"/>
    </source>
</evidence>
<gene>
    <name evidence="1" type="ORF">GMJLKIPL_1974</name>
</gene>
<dbReference type="EMBL" id="BPQQ01000022">
    <property type="protein sequence ID" value="GJE00056.1"/>
    <property type="molecule type" value="Genomic_DNA"/>
</dbReference>
<name>A0ABQ4SA34_9HYPH</name>
<accession>A0ABQ4SA34</accession>